<dbReference type="AlphaFoldDB" id="A0AAV9ZGJ2"/>
<keyword evidence="2" id="KW-1185">Reference proteome</keyword>
<dbReference type="EMBL" id="JAWWNJ010000152">
    <property type="protein sequence ID" value="KAK6981257.1"/>
    <property type="molecule type" value="Genomic_DNA"/>
</dbReference>
<comment type="caution">
    <text evidence="1">The sequence shown here is derived from an EMBL/GenBank/DDBJ whole genome shotgun (WGS) entry which is preliminary data.</text>
</comment>
<reference evidence="1 2" key="1">
    <citation type="journal article" date="2024" name="J Genomics">
        <title>Draft genome sequencing and assembly of Favolaschia claudopus CIRM-BRFM 2984 isolated from oak limbs.</title>
        <authorList>
            <person name="Navarro D."/>
            <person name="Drula E."/>
            <person name="Chaduli D."/>
            <person name="Cazenave R."/>
            <person name="Ahrendt S."/>
            <person name="Wang J."/>
            <person name="Lipzen A."/>
            <person name="Daum C."/>
            <person name="Barry K."/>
            <person name="Grigoriev I.V."/>
            <person name="Favel A."/>
            <person name="Rosso M.N."/>
            <person name="Martin F."/>
        </authorList>
    </citation>
    <scope>NUCLEOTIDE SEQUENCE [LARGE SCALE GENOMIC DNA]</scope>
    <source>
        <strain evidence="1 2">CIRM-BRFM 2984</strain>
    </source>
</reference>
<gene>
    <name evidence="1" type="ORF">R3P38DRAFT_2578653</name>
</gene>
<organism evidence="1 2">
    <name type="scientific">Favolaschia claudopus</name>
    <dbReference type="NCBI Taxonomy" id="2862362"/>
    <lineage>
        <taxon>Eukaryota</taxon>
        <taxon>Fungi</taxon>
        <taxon>Dikarya</taxon>
        <taxon>Basidiomycota</taxon>
        <taxon>Agaricomycotina</taxon>
        <taxon>Agaricomycetes</taxon>
        <taxon>Agaricomycetidae</taxon>
        <taxon>Agaricales</taxon>
        <taxon>Marasmiineae</taxon>
        <taxon>Mycenaceae</taxon>
        <taxon>Favolaschia</taxon>
    </lineage>
</organism>
<proteinExistence type="predicted"/>
<protein>
    <submittedName>
        <fullName evidence="1">Uncharacterized protein</fullName>
    </submittedName>
</protein>
<name>A0AAV9ZGJ2_9AGAR</name>
<accession>A0AAV9ZGJ2</accession>
<dbReference type="Proteomes" id="UP001362999">
    <property type="component" value="Unassembled WGS sequence"/>
</dbReference>
<evidence type="ECO:0000313" key="1">
    <source>
        <dbReference type="EMBL" id="KAK6981257.1"/>
    </source>
</evidence>
<sequence length="77" mass="8386">MVAWTDFSHRKNPACKFAGSCRKFYPATLVSATVEALGLDCLCGCVGIQHFDSDSSAQVSFLSTPIFNCLTLEALHR</sequence>
<evidence type="ECO:0000313" key="2">
    <source>
        <dbReference type="Proteomes" id="UP001362999"/>
    </source>
</evidence>